<dbReference type="SUPFAM" id="SSF53067">
    <property type="entry name" value="Actin-like ATPase domain"/>
    <property type="match status" value="2"/>
</dbReference>
<dbReference type="InterPro" id="IPR043129">
    <property type="entry name" value="ATPase_NBD"/>
</dbReference>
<feature type="compositionally biased region" description="Acidic residues" evidence="7">
    <location>
        <begin position="463"/>
        <end position="472"/>
    </location>
</feature>
<reference evidence="9" key="1">
    <citation type="journal article" date="2021" name="PeerJ">
        <title>Extensive microbial diversity within the chicken gut microbiome revealed by metagenomics and culture.</title>
        <authorList>
            <person name="Gilroy R."/>
            <person name="Ravi A."/>
            <person name="Getino M."/>
            <person name="Pursley I."/>
            <person name="Horton D.L."/>
            <person name="Alikhan N.F."/>
            <person name="Baker D."/>
            <person name="Gharbi K."/>
            <person name="Hall N."/>
            <person name="Watson M."/>
            <person name="Adriaenssens E.M."/>
            <person name="Foster-Nyarko E."/>
            <person name="Jarju S."/>
            <person name="Secka A."/>
            <person name="Antonio M."/>
            <person name="Oren A."/>
            <person name="Chaudhuri R.R."/>
            <person name="La Ragione R."/>
            <person name="Hildebrand F."/>
            <person name="Pallen M.J."/>
        </authorList>
    </citation>
    <scope>NUCLEOTIDE SEQUENCE</scope>
    <source>
        <strain evidence="9">Gambia2-208</strain>
    </source>
</reference>
<name>A0A9D1ZK75_9BACE</name>
<evidence type="ECO:0000259" key="8">
    <source>
        <dbReference type="SMART" id="SM00842"/>
    </source>
</evidence>
<keyword evidence="3 5" id="KW-0472">Membrane</keyword>
<dbReference type="PANTHER" id="PTHR32432">
    <property type="entry name" value="CELL DIVISION PROTEIN FTSA-RELATED"/>
    <property type="match status" value="1"/>
</dbReference>
<evidence type="ECO:0000313" key="10">
    <source>
        <dbReference type="Proteomes" id="UP000886851"/>
    </source>
</evidence>
<dbReference type="InterPro" id="IPR003494">
    <property type="entry name" value="SHS2_FtsA"/>
</dbReference>
<evidence type="ECO:0000256" key="1">
    <source>
        <dbReference type="ARBA" id="ARBA00022475"/>
    </source>
</evidence>
<feature type="domain" description="SHS2" evidence="8">
    <location>
        <begin position="7"/>
        <end position="193"/>
    </location>
</feature>
<reference evidence="9" key="2">
    <citation type="submission" date="2021-04" db="EMBL/GenBank/DDBJ databases">
        <authorList>
            <person name="Gilroy R."/>
        </authorList>
    </citation>
    <scope>NUCLEOTIDE SEQUENCE</scope>
    <source>
        <strain evidence="9">Gambia2-208</strain>
    </source>
</reference>
<keyword evidence="1 5" id="KW-1003">Cell membrane</keyword>
<evidence type="ECO:0000256" key="4">
    <source>
        <dbReference type="ARBA" id="ARBA00023306"/>
    </source>
</evidence>
<accession>A0A9D1ZK75</accession>
<comment type="subcellular location">
    <subcellularLocation>
        <location evidence="5">Cell membrane</location>
        <topology evidence="5">Peripheral membrane protein</topology>
        <orientation evidence="5">Cytoplasmic side</orientation>
    </subcellularLocation>
    <text evidence="5">Localizes to the Z ring in an FtsZ-dependent manner. Targeted to the membrane through a conserved C-terminal amphipathic helix.</text>
</comment>
<dbReference type="InterPro" id="IPR020823">
    <property type="entry name" value="Cell_div_FtsA"/>
</dbReference>
<keyword evidence="4 5" id="KW-0131">Cell cycle</keyword>
<evidence type="ECO:0000256" key="5">
    <source>
        <dbReference type="HAMAP-Rule" id="MF_02033"/>
    </source>
</evidence>
<dbReference type="HAMAP" id="MF_02033">
    <property type="entry name" value="FtsA"/>
    <property type="match status" value="1"/>
</dbReference>
<evidence type="ECO:0000256" key="6">
    <source>
        <dbReference type="PIRNR" id="PIRNR003101"/>
    </source>
</evidence>
<comment type="similarity">
    <text evidence="5 6">Belongs to the FtsA/MreB family.</text>
</comment>
<dbReference type="Pfam" id="PF14450">
    <property type="entry name" value="FtsA"/>
    <property type="match status" value="1"/>
</dbReference>
<dbReference type="GO" id="GO:0043093">
    <property type="term" value="P:FtsZ-dependent cytokinesis"/>
    <property type="evidence" value="ECO:0007669"/>
    <property type="project" value="UniProtKB-UniRule"/>
</dbReference>
<evidence type="ECO:0000256" key="2">
    <source>
        <dbReference type="ARBA" id="ARBA00022618"/>
    </source>
</evidence>
<dbReference type="Proteomes" id="UP000886851">
    <property type="component" value="Unassembled WGS sequence"/>
</dbReference>
<dbReference type="SMART" id="SM00842">
    <property type="entry name" value="FtsA"/>
    <property type="match status" value="1"/>
</dbReference>
<comment type="caution">
    <text evidence="9">The sequence shown here is derived from an EMBL/GenBank/DDBJ whole genome shotgun (WGS) entry which is preliminary data.</text>
</comment>
<evidence type="ECO:0000256" key="3">
    <source>
        <dbReference type="ARBA" id="ARBA00023136"/>
    </source>
</evidence>
<evidence type="ECO:0000313" key="9">
    <source>
        <dbReference type="EMBL" id="HIY89251.1"/>
    </source>
</evidence>
<feature type="compositionally biased region" description="Basic and acidic residues" evidence="7">
    <location>
        <begin position="407"/>
        <end position="446"/>
    </location>
</feature>
<proteinExistence type="inferred from homology"/>
<dbReference type="Pfam" id="PF02491">
    <property type="entry name" value="SHS2_FTSA"/>
    <property type="match status" value="1"/>
</dbReference>
<dbReference type="PIRSF" id="PIRSF003101">
    <property type="entry name" value="FtsA"/>
    <property type="match status" value="1"/>
</dbReference>
<organism evidence="9 10">
    <name type="scientific">Candidatus Bacteroides pullicola</name>
    <dbReference type="NCBI Taxonomy" id="2838475"/>
    <lineage>
        <taxon>Bacteria</taxon>
        <taxon>Pseudomonadati</taxon>
        <taxon>Bacteroidota</taxon>
        <taxon>Bacteroidia</taxon>
        <taxon>Bacteroidales</taxon>
        <taxon>Bacteroidaceae</taxon>
        <taxon>Bacteroides</taxon>
    </lineage>
</organism>
<dbReference type="InterPro" id="IPR050696">
    <property type="entry name" value="FtsA/MreB"/>
</dbReference>
<evidence type="ECO:0000256" key="7">
    <source>
        <dbReference type="SAM" id="MobiDB-lite"/>
    </source>
</evidence>
<dbReference type="EMBL" id="DXCV01000078">
    <property type="protein sequence ID" value="HIY89251.1"/>
    <property type="molecule type" value="Genomic_DNA"/>
</dbReference>
<dbReference type="CDD" id="cd24048">
    <property type="entry name" value="ASKHA_NBD_FtsA"/>
    <property type="match status" value="1"/>
</dbReference>
<keyword evidence="2 5" id="KW-0132">Cell division</keyword>
<dbReference type="NCBIfam" id="TIGR01174">
    <property type="entry name" value="ftsA"/>
    <property type="match status" value="1"/>
</dbReference>
<feature type="region of interest" description="Disordered" evidence="7">
    <location>
        <begin position="386"/>
        <end position="472"/>
    </location>
</feature>
<comment type="function">
    <text evidence="5 6">Cell division protein that is involved in the assembly of the Z ring. May serve as a membrane anchor for the Z ring.</text>
</comment>
<sequence length="472" mass="50823">MSTTEFIAAIELGSSRIAGIAGRKHDDGSLEVLACTSEDSSSFVRKGIVYNIDKAAHAICGIVSALEGQLGQSIAKVYAGIGGQSLRSVRNAVGRTLDEEGIISDELVDALNEENRQLTLVDMCILDVAPQEYKIDNTLHADPVGVAGQRITGQFLNLIARHQLKKNLEQSFEKAGVKTADLTVAPLALARAVLSKNELRAGCALVDIGADTTTVQVYKDNILRYLCVLPLGGSNITRDLTQLKIEEEEAEQLKLQYGDACTQPDADTDTAADASATCTLNDGRNIELSALNDIIGARAEEILANAWNQVQQSGYERELLAGIVLTGGGASLQGTEALFRKLSRTEKVRTALTIQADVHDVPGTLPTDGRQNTLLGLLAEGTVNCAATPKPQTKPEPAPQPTIFQQEEVKIPEPPKPEPKDTKGKEKDKEKEKTTKKPATDTEKGKKGSFFGNLFDKFRNEVLDDNSDTMNN</sequence>
<comment type="subunit">
    <text evidence="5">Self-interacts. Interacts with FtsZ.</text>
</comment>
<dbReference type="GO" id="GO:0032153">
    <property type="term" value="C:cell division site"/>
    <property type="evidence" value="ECO:0007669"/>
    <property type="project" value="UniProtKB-UniRule"/>
</dbReference>
<dbReference type="PANTHER" id="PTHR32432:SF4">
    <property type="entry name" value="CELL DIVISION PROTEIN FTSA"/>
    <property type="match status" value="1"/>
</dbReference>
<dbReference type="Gene3D" id="3.30.420.40">
    <property type="match status" value="1"/>
</dbReference>
<dbReference type="GO" id="GO:0009898">
    <property type="term" value="C:cytoplasmic side of plasma membrane"/>
    <property type="evidence" value="ECO:0007669"/>
    <property type="project" value="UniProtKB-UniRule"/>
</dbReference>
<protein>
    <recommendedName>
        <fullName evidence="5 6">Cell division protein FtsA</fullName>
    </recommendedName>
</protein>
<dbReference type="AlphaFoldDB" id="A0A9D1ZK75"/>
<gene>
    <name evidence="5 9" type="primary">ftsA</name>
    <name evidence="9" type="ORF">H9824_11195</name>
</gene>